<dbReference type="OrthoDB" id="2158839at2759"/>
<sequence length="146" mass="16163">MAHASFKRERSPSPTPTSSGRRREKSSQGQRRRSRSPSRQPKRQKTDSHFRQGAGAATPLSACTLCLGRHPHKVYACASKSLWDGSPAYCRKNDKNRLQDPTGKILCSNWQTENGCSESVHDDKHECSGCGKRDHGAQSCPRGEKA</sequence>
<organism evidence="2 3">
    <name type="scientific">Ephemerocybe angulata</name>
    <dbReference type="NCBI Taxonomy" id="980116"/>
    <lineage>
        <taxon>Eukaryota</taxon>
        <taxon>Fungi</taxon>
        <taxon>Dikarya</taxon>
        <taxon>Basidiomycota</taxon>
        <taxon>Agaricomycotina</taxon>
        <taxon>Agaricomycetes</taxon>
        <taxon>Agaricomycetidae</taxon>
        <taxon>Agaricales</taxon>
        <taxon>Agaricineae</taxon>
        <taxon>Psathyrellaceae</taxon>
        <taxon>Ephemerocybe</taxon>
    </lineage>
</organism>
<accession>A0A8H6HCJ7</accession>
<reference evidence="2 3" key="1">
    <citation type="submission" date="2020-07" db="EMBL/GenBank/DDBJ databases">
        <title>Comparative genomics of pyrophilous fungi reveals a link between fire events and developmental genes.</title>
        <authorList>
            <consortium name="DOE Joint Genome Institute"/>
            <person name="Steindorff A.S."/>
            <person name="Carver A."/>
            <person name="Calhoun S."/>
            <person name="Stillman K."/>
            <person name="Liu H."/>
            <person name="Lipzen A."/>
            <person name="Pangilinan J."/>
            <person name="Labutti K."/>
            <person name="Bruns T.D."/>
            <person name="Grigoriev I.V."/>
        </authorList>
    </citation>
    <scope>NUCLEOTIDE SEQUENCE [LARGE SCALE GENOMIC DNA]</scope>
    <source>
        <strain evidence="2 3">CBS 144469</strain>
    </source>
</reference>
<evidence type="ECO:0000313" key="3">
    <source>
        <dbReference type="Proteomes" id="UP000521943"/>
    </source>
</evidence>
<dbReference type="EMBL" id="JACGCI010000118">
    <property type="protein sequence ID" value="KAF6744549.1"/>
    <property type="molecule type" value="Genomic_DNA"/>
</dbReference>
<feature type="compositionally biased region" description="Basic and acidic residues" evidence="1">
    <location>
        <begin position="1"/>
        <end position="11"/>
    </location>
</feature>
<feature type="compositionally biased region" description="Basic residues" evidence="1">
    <location>
        <begin position="20"/>
        <end position="43"/>
    </location>
</feature>
<keyword evidence="3" id="KW-1185">Reference proteome</keyword>
<dbReference type="Proteomes" id="UP000521943">
    <property type="component" value="Unassembled WGS sequence"/>
</dbReference>
<proteinExistence type="predicted"/>
<gene>
    <name evidence="2" type="ORF">DFP72DRAFT_825529</name>
</gene>
<protein>
    <submittedName>
        <fullName evidence="2">Uncharacterized protein</fullName>
    </submittedName>
</protein>
<dbReference type="AlphaFoldDB" id="A0A8H6HCJ7"/>
<evidence type="ECO:0000313" key="2">
    <source>
        <dbReference type="EMBL" id="KAF6744549.1"/>
    </source>
</evidence>
<name>A0A8H6HCJ7_9AGAR</name>
<feature type="region of interest" description="Disordered" evidence="1">
    <location>
        <begin position="1"/>
        <end position="55"/>
    </location>
</feature>
<evidence type="ECO:0000256" key="1">
    <source>
        <dbReference type="SAM" id="MobiDB-lite"/>
    </source>
</evidence>
<comment type="caution">
    <text evidence="2">The sequence shown here is derived from an EMBL/GenBank/DDBJ whole genome shotgun (WGS) entry which is preliminary data.</text>
</comment>